<proteinExistence type="predicted"/>
<evidence type="ECO:0000313" key="2">
    <source>
        <dbReference type="EMBL" id="SFK85791.1"/>
    </source>
</evidence>
<keyword evidence="3" id="KW-1185">Reference proteome</keyword>
<dbReference type="EMBL" id="FOTC01000001">
    <property type="protein sequence ID" value="SFK85791.1"/>
    <property type="molecule type" value="Genomic_DNA"/>
</dbReference>
<sequence>MGIRNEQSMVGYTKLQSTALAALLVLSAFAGASALVGGVAAADNGTTDDSKANATVVSTNTTVNDAVEEPGDADWYEVSVDANRTLLVTVYGQETADDGSIEPKDLNVTVYTADGERVETDTTEMLIYGDGKPAAVALPVDESGTYYIEIGAMYGNPEDPDAEPATGPKRYEMNVTAIPQDPYEPNNDEANATTLSDGQTVSASLVGGDKDVYAVELDAGETVTATYDETNVVNDSFWGGYGHDLFVDGPDATSVNTTELDGGERVVFTANESGTYYVTAGLNYDSVEATFFESTDAVQYDFTVDVEGGESDPADGTDDESQPDAGDGETDEETTDGTDGTDGTDDTDETADDDSPTVEDGDC</sequence>
<organism evidence="2 3">
    <name type="scientific">Halogranum rubrum</name>
    <dbReference type="NCBI Taxonomy" id="553466"/>
    <lineage>
        <taxon>Archaea</taxon>
        <taxon>Methanobacteriati</taxon>
        <taxon>Methanobacteriota</taxon>
        <taxon>Stenosarchaea group</taxon>
        <taxon>Halobacteria</taxon>
        <taxon>Halobacteriales</taxon>
        <taxon>Haloferacaceae</taxon>
    </lineage>
</organism>
<evidence type="ECO:0000313" key="3">
    <source>
        <dbReference type="Proteomes" id="UP000199607"/>
    </source>
</evidence>
<evidence type="ECO:0000256" key="1">
    <source>
        <dbReference type="SAM" id="MobiDB-lite"/>
    </source>
</evidence>
<dbReference type="Proteomes" id="UP000199607">
    <property type="component" value="Unassembled WGS sequence"/>
</dbReference>
<feature type="region of interest" description="Disordered" evidence="1">
    <location>
        <begin position="306"/>
        <end position="363"/>
    </location>
</feature>
<protein>
    <recommendedName>
        <fullName evidence="4">Pre-peptidase C-terminal domain-containing protein</fullName>
    </recommendedName>
</protein>
<dbReference type="AlphaFoldDB" id="A0A1I4D118"/>
<reference evidence="3" key="1">
    <citation type="submission" date="2016-10" db="EMBL/GenBank/DDBJ databases">
        <authorList>
            <person name="Varghese N."/>
            <person name="Submissions S."/>
        </authorList>
    </citation>
    <scope>NUCLEOTIDE SEQUENCE [LARGE SCALE GENOMIC DNA]</scope>
    <source>
        <strain evidence="3">CGMCC 1.7738</strain>
    </source>
</reference>
<accession>A0A1I4D118</accession>
<feature type="compositionally biased region" description="Acidic residues" evidence="1">
    <location>
        <begin position="342"/>
        <end position="363"/>
    </location>
</feature>
<gene>
    <name evidence="2" type="ORF">SAMN04487950_1471</name>
</gene>
<feature type="compositionally biased region" description="Acidic residues" evidence="1">
    <location>
        <begin position="307"/>
        <end position="336"/>
    </location>
</feature>
<name>A0A1I4D118_9EURY</name>
<dbReference type="STRING" id="553466.SAMN04487950_1471"/>
<dbReference type="Gene3D" id="2.60.120.380">
    <property type="match status" value="2"/>
</dbReference>
<evidence type="ECO:0008006" key="4">
    <source>
        <dbReference type="Google" id="ProtNLM"/>
    </source>
</evidence>